<dbReference type="CDD" id="cd13553">
    <property type="entry name" value="PBP2_NrtA_CpmA_like"/>
    <property type="match status" value="1"/>
</dbReference>
<dbReference type="EMBL" id="CYHC01000007">
    <property type="protein sequence ID" value="CUA89371.1"/>
    <property type="molecule type" value="Genomic_DNA"/>
</dbReference>
<evidence type="ECO:0000313" key="9">
    <source>
        <dbReference type="EMBL" id="CUA89371.1"/>
    </source>
</evidence>
<evidence type="ECO:0000256" key="6">
    <source>
        <dbReference type="ARBA" id="ARBA00023136"/>
    </source>
</evidence>
<keyword evidence="6" id="KW-0472">Membrane</keyword>
<organism evidence="9 10">
    <name type="scientific">Chelatococcus sambhunathii</name>
    <dbReference type="NCBI Taxonomy" id="363953"/>
    <lineage>
        <taxon>Bacteria</taxon>
        <taxon>Pseudomonadati</taxon>
        <taxon>Pseudomonadota</taxon>
        <taxon>Alphaproteobacteria</taxon>
        <taxon>Hyphomicrobiales</taxon>
        <taxon>Chelatococcaceae</taxon>
        <taxon>Chelatococcus</taxon>
    </lineage>
</organism>
<dbReference type="Gene3D" id="3.40.190.10">
    <property type="entry name" value="Periplasmic binding protein-like II"/>
    <property type="match status" value="2"/>
</dbReference>
<proteinExistence type="inferred from homology"/>
<keyword evidence="4" id="KW-0997">Cell inner membrane</keyword>
<dbReference type="SUPFAM" id="SSF53850">
    <property type="entry name" value="Periplasmic binding protein-like II"/>
    <property type="match status" value="1"/>
</dbReference>
<accession>A0ABM9U7Y8</accession>
<evidence type="ECO:0000256" key="1">
    <source>
        <dbReference type="ARBA" id="ARBA00004308"/>
    </source>
</evidence>
<evidence type="ECO:0000256" key="8">
    <source>
        <dbReference type="SAM" id="SignalP"/>
    </source>
</evidence>
<keyword evidence="5 8" id="KW-0732">Signal</keyword>
<keyword evidence="10" id="KW-1185">Reference proteome</keyword>
<dbReference type="RefSeq" id="WP_055460076.1">
    <property type="nucleotide sequence ID" value="NZ_CYHC01000007.1"/>
</dbReference>
<keyword evidence="2" id="KW-0813">Transport</keyword>
<dbReference type="InterPro" id="IPR006311">
    <property type="entry name" value="TAT_signal"/>
</dbReference>
<evidence type="ECO:0000256" key="7">
    <source>
        <dbReference type="ARBA" id="ARBA00024031"/>
    </source>
</evidence>
<evidence type="ECO:0000256" key="2">
    <source>
        <dbReference type="ARBA" id="ARBA00022448"/>
    </source>
</evidence>
<dbReference type="InterPro" id="IPR044527">
    <property type="entry name" value="NrtA/CpmA_ABC-bd_dom"/>
</dbReference>
<evidence type="ECO:0000256" key="5">
    <source>
        <dbReference type="ARBA" id="ARBA00022729"/>
    </source>
</evidence>
<sequence length="436" mass="47296">MKRTQTTTLSMAPGRRAFLKGAGATATFLAAKALLPAGAHAAGSGPEVTGARLGYIALTDSAPLIIAKEKGLFAKYEVPDVAIEKQASWGATRDNMALGGGAGGIDGGHILRPKVHLYSSGAVMQNGQKLPMYTLLNLNEDCQGISVAQEYAETGVKLDSGALKEAFARKKASGKDVTAAMTFPGGTHDLWIRYWLAAGGIDPDKDLNLIVVPPPQMVANMKVGNMDCFCVGEPWNEQLVNQKIGFTAATTGEIWFRHPEKVLGMRADWVDKHPKATLAILMAVMEAQQWCEKQENKQEMAEIIGRRQWYNVPVKDIVGRIRGDINYGNGRTVAGSDLRMKFWGEKGETSYPWKSLDTWFMIENIRWGKFPASVDVKAMVDATNRSDLWLAAAKGLGLADLPAGDSRGVEKFFDGKTFDPENPSAYLDSLAIKAVS</sequence>
<dbReference type="Pfam" id="PF13379">
    <property type="entry name" value="NMT1_2"/>
    <property type="match status" value="1"/>
</dbReference>
<evidence type="ECO:0000313" key="10">
    <source>
        <dbReference type="Proteomes" id="UP000182178"/>
    </source>
</evidence>
<comment type="caution">
    <text evidence="9">The sequence shown here is derived from an EMBL/GenBank/DDBJ whole genome shotgun (WGS) entry which is preliminary data.</text>
</comment>
<dbReference type="Proteomes" id="UP000182178">
    <property type="component" value="Unassembled WGS sequence"/>
</dbReference>
<protein>
    <submittedName>
        <fullName evidence="9">ABC-type nitrate/sulfonate/bicarbonate transport system, periplasmic component</fullName>
    </submittedName>
</protein>
<evidence type="ECO:0000256" key="3">
    <source>
        <dbReference type="ARBA" id="ARBA00022475"/>
    </source>
</evidence>
<dbReference type="PANTHER" id="PTHR30024">
    <property type="entry name" value="ALIPHATIC SULFONATES-BINDING PROTEIN-RELATED"/>
    <property type="match status" value="1"/>
</dbReference>
<feature type="chain" id="PRO_5046688066" evidence="8">
    <location>
        <begin position="42"/>
        <end position="436"/>
    </location>
</feature>
<gene>
    <name evidence="9" type="ORF">Ga0061061_107182</name>
</gene>
<keyword evidence="3" id="KW-1003">Cell membrane</keyword>
<evidence type="ECO:0000256" key="4">
    <source>
        <dbReference type="ARBA" id="ARBA00022519"/>
    </source>
</evidence>
<reference evidence="9 10" key="1">
    <citation type="submission" date="2015-08" db="EMBL/GenBank/DDBJ databases">
        <authorList>
            <person name="Varghese N."/>
        </authorList>
    </citation>
    <scope>NUCLEOTIDE SEQUENCE [LARGE SCALE GENOMIC DNA]</scope>
    <source>
        <strain evidence="9 10">DSM 18167</strain>
    </source>
</reference>
<name>A0ABM9U7Y8_9HYPH</name>
<dbReference type="PROSITE" id="PS51318">
    <property type="entry name" value="TAT"/>
    <property type="match status" value="1"/>
</dbReference>
<comment type="similarity">
    <text evidence="7">Belongs to the CmpA/NrtA family.</text>
</comment>
<dbReference type="PANTHER" id="PTHR30024:SF7">
    <property type="entry name" value="NITRATE_NITRITE BINDING PROTEIN NRTA"/>
    <property type="match status" value="1"/>
</dbReference>
<comment type="subcellular location">
    <subcellularLocation>
        <location evidence="1">Endomembrane system</location>
    </subcellularLocation>
</comment>
<feature type="signal peptide" evidence="8">
    <location>
        <begin position="1"/>
        <end position="41"/>
    </location>
</feature>